<reference evidence="5 6" key="1">
    <citation type="submission" date="2017-04" db="EMBL/GenBank/DDBJ databases">
        <title>Genome Sequence of Marinobacter salarius strain SMR5 Isolated from a culture of the Diatom Skeletonema marinoi.</title>
        <authorList>
            <person name="Topel M."/>
            <person name="Pinder M.I.M."/>
            <person name="Johansson O.N."/>
            <person name="Kourtchenko O."/>
            <person name="Godhe A."/>
            <person name="Clarke A.K."/>
        </authorList>
    </citation>
    <scope>NUCLEOTIDE SEQUENCE [LARGE SCALE GENOMIC DNA]</scope>
    <source>
        <strain evidence="5 6">SMR5</strain>
    </source>
</reference>
<keyword evidence="1" id="KW-0805">Transcription regulation</keyword>
<dbReference type="PANTHER" id="PTHR47894:SF1">
    <property type="entry name" value="HTH-TYPE TRANSCRIPTIONAL REGULATOR VQSM"/>
    <property type="match status" value="1"/>
</dbReference>
<keyword evidence="3" id="KW-0804">Transcription</keyword>
<dbReference type="AlphaFoldDB" id="A0A1W6KC67"/>
<dbReference type="STRING" id="1420917.AU15_20085"/>
<dbReference type="Pfam" id="PF12833">
    <property type="entry name" value="HTH_18"/>
    <property type="match status" value="1"/>
</dbReference>
<dbReference type="PANTHER" id="PTHR47894">
    <property type="entry name" value="HTH-TYPE TRANSCRIPTIONAL REGULATOR GADX"/>
    <property type="match status" value="1"/>
</dbReference>
<evidence type="ECO:0000313" key="5">
    <source>
        <dbReference type="EMBL" id="ARM84987.1"/>
    </source>
</evidence>
<dbReference type="GO" id="GO:0000976">
    <property type="term" value="F:transcription cis-regulatory region binding"/>
    <property type="evidence" value="ECO:0007669"/>
    <property type="project" value="TreeGrafter"/>
</dbReference>
<evidence type="ECO:0000313" key="6">
    <source>
        <dbReference type="Proteomes" id="UP000193100"/>
    </source>
</evidence>
<dbReference type="Gene3D" id="1.10.10.60">
    <property type="entry name" value="Homeodomain-like"/>
    <property type="match status" value="1"/>
</dbReference>
<dbReference type="InterPro" id="IPR018060">
    <property type="entry name" value="HTH_AraC"/>
</dbReference>
<dbReference type="PROSITE" id="PS01124">
    <property type="entry name" value="HTH_ARAC_FAMILY_2"/>
    <property type="match status" value="1"/>
</dbReference>
<proteinExistence type="predicted"/>
<dbReference type="RefSeq" id="WP_174447640.1">
    <property type="nucleotide sequence ID" value="NZ_CP020931.1"/>
</dbReference>
<gene>
    <name evidence="5" type="ORF">MARSALSMR5_02941</name>
</gene>
<protein>
    <submittedName>
        <fullName evidence="5">Putative HTH-type transcriptional regulator</fullName>
    </submittedName>
</protein>
<dbReference type="SUPFAM" id="SSF46689">
    <property type="entry name" value="Homeodomain-like"/>
    <property type="match status" value="1"/>
</dbReference>
<dbReference type="GeneID" id="77256869"/>
<keyword evidence="2" id="KW-0238">DNA-binding</keyword>
<evidence type="ECO:0000259" key="4">
    <source>
        <dbReference type="PROSITE" id="PS01124"/>
    </source>
</evidence>
<dbReference type="Pfam" id="PF12625">
    <property type="entry name" value="Arabinose_bd"/>
    <property type="match status" value="1"/>
</dbReference>
<organism evidence="5 6">
    <name type="scientific">Marinobacter salarius</name>
    <dbReference type="NCBI Taxonomy" id="1420917"/>
    <lineage>
        <taxon>Bacteria</taxon>
        <taxon>Pseudomonadati</taxon>
        <taxon>Pseudomonadota</taxon>
        <taxon>Gammaproteobacteria</taxon>
        <taxon>Pseudomonadales</taxon>
        <taxon>Marinobacteraceae</taxon>
        <taxon>Marinobacter</taxon>
    </lineage>
</organism>
<name>A0A1W6KC67_9GAMM</name>
<feature type="domain" description="HTH araC/xylS-type" evidence="4">
    <location>
        <begin position="242"/>
        <end position="339"/>
    </location>
</feature>
<evidence type="ECO:0000256" key="2">
    <source>
        <dbReference type="ARBA" id="ARBA00023125"/>
    </source>
</evidence>
<dbReference type="SMART" id="SM00342">
    <property type="entry name" value="HTH_ARAC"/>
    <property type="match status" value="1"/>
</dbReference>
<dbReference type="InterPro" id="IPR032687">
    <property type="entry name" value="AraC-type_N"/>
</dbReference>
<dbReference type="Proteomes" id="UP000193100">
    <property type="component" value="Chromosome"/>
</dbReference>
<dbReference type="GO" id="GO:0003700">
    <property type="term" value="F:DNA-binding transcription factor activity"/>
    <property type="evidence" value="ECO:0007669"/>
    <property type="project" value="InterPro"/>
</dbReference>
<sequence length="344" mass="39035">MERTVETSSPMALEVPLISARYARQFIRFMERKGVRRHAILGDTDISSDMLDDPDASLSMGQVRQLLGKAEWLMGDERAAFQFGQQLDLPAHGLLGFAVLGQENPRRLISMIVQYLRVGLPLMDMDLSSTGSTFRIQLIDNWGLGDLRPCLTKIYMGSIHRISSQVCNHFCFEFDFDSSLEPEQWRSIAADCEFRFNAPASQVTMPLSGRPVRNDDTGLEFILANARSREREPSEQADETVMQVREMIMSQPGRPCTMDNLARRLDMSPRTLRQHLSTAGTSFRVLRNEIRQNFATLYLTDTVIPLDSIAEKLGFSDQAGFTKAYRSWTGQTPGDVRRQARDRK</sequence>
<dbReference type="EMBL" id="CP020931">
    <property type="protein sequence ID" value="ARM84987.1"/>
    <property type="molecule type" value="Genomic_DNA"/>
</dbReference>
<dbReference type="InterPro" id="IPR009057">
    <property type="entry name" value="Homeodomain-like_sf"/>
</dbReference>
<dbReference type="GO" id="GO:0005829">
    <property type="term" value="C:cytosol"/>
    <property type="evidence" value="ECO:0007669"/>
    <property type="project" value="TreeGrafter"/>
</dbReference>
<evidence type="ECO:0000256" key="1">
    <source>
        <dbReference type="ARBA" id="ARBA00023015"/>
    </source>
</evidence>
<evidence type="ECO:0000256" key="3">
    <source>
        <dbReference type="ARBA" id="ARBA00023163"/>
    </source>
</evidence>
<accession>A0A1W6KC67</accession>